<proteinExistence type="predicted"/>
<evidence type="ECO:0000313" key="1">
    <source>
        <dbReference type="EMBL" id="PLA76504.1"/>
    </source>
</evidence>
<dbReference type="EMBL" id="PKGI01000028">
    <property type="protein sequence ID" value="PLA76504.1"/>
    <property type="molecule type" value="Genomic_DNA"/>
</dbReference>
<reference evidence="2" key="1">
    <citation type="submission" date="2017-12" db="EMBL/GenBank/DDBJ databases">
        <authorList>
            <person name="Christensen H."/>
        </authorList>
    </citation>
    <scope>NUCLEOTIDE SEQUENCE [LARGE SCALE GENOMIC DNA]</scope>
    <source>
        <strain evidence="2">268A</strain>
    </source>
</reference>
<name>A0A2I2AAV3_9LACO</name>
<gene>
    <name evidence="1" type="ORF">CYR79_05620</name>
</gene>
<protein>
    <submittedName>
        <fullName evidence="1">Uncharacterized protein</fullName>
    </submittedName>
</protein>
<organism evidence="1 2">
    <name type="scientific">Ligilactobacillus agilis</name>
    <dbReference type="NCBI Taxonomy" id="1601"/>
    <lineage>
        <taxon>Bacteria</taxon>
        <taxon>Bacillati</taxon>
        <taxon>Bacillota</taxon>
        <taxon>Bacilli</taxon>
        <taxon>Lactobacillales</taxon>
        <taxon>Lactobacillaceae</taxon>
        <taxon>Ligilactobacillus</taxon>
    </lineage>
</organism>
<comment type="caution">
    <text evidence="1">The sequence shown here is derived from an EMBL/GenBank/DDBJ whole genome shotgun (WGS) entry which is preliminary data.</text>
</comment>
<dbReference type="RefSeq" id="WP_101811793.1">
    <property type="nucleotide sequence ID" value="NZ_PKGI01000028.1"/>
</dbReference>
<dbReference type="Proteomes" id="UP000234579">
    <property type="component" value="Unassembled WGS sequence"/>
</dbReference>
<accession>A0A2I2AAV3</accession>
<sequence length="181" mass="21265">MSTNSNICKLMADGSVKSIYCHWDGYIEHNGRILNQYYRDPQKVEQLLSLGDISVLGEKVNASEAVEKYGFSYYFNAKFQELSEQEQERLDKESREHVIAYHRDRGERLQIKTYLDLEDFIMSEHEFQEFVYIMLPKDGADLCSTNSKDWKWFVWYDTGIHAVGDLDLFPLEENLSNLPKL</sequence>
<dbReference type="AlphaFoldDB" id="A0A2I2AAV3"/>
<evidence type="ECO:0000313" key="2">
    <source>
        <dbReference type="Proteomes" id="UP000234579"/>
    </source>
</evidence>